<feature type="transmembrane region" description="Helical" evidence="1">
    <location>
        <begin position="164"/>
        <end position="184"/>
    </location>
</feature>
<dbReference type="EnsemblBacteria" id="CAK07112">
    <property type="protein sequence ID" value="CAK07112"/>
    <property type="gene ID" value="RL1617"/>
</dbReference>
<dbReference type="HOGENOM" id="CLU_119063_0_0_5"/>
<dbReference type="KEGG" id="rle:RL1617"/>
<proteinExistence type="predicted"/>
<organism evidence="2 3">
    <name type="scientific">Rhizobium johnstonii (strain DSM 114642 / LMG 32736 / 3841)</name>
    <name type="common">Rhizobium leguminosarum bv. viciae</name>
    <dbReference type="NCBI Taxonomy" id="216596"/>
    <lineage>
        <taxon>Bacteria</taxon>
        <taxon>Pseudomonadati</taxon>
        <taxon>Pseudomonadota</taxon>
        <taxon>Alphaproteobacteria</taxon>
        <taxon>Hyphomicrobiales</taxon>
        <taxon>Rhizobiaceae</taxon>
        <taxon>Rhizobium/Agrobacterium group</taxon>
        <taxon>Rhizobium</taxon>
        <taxon>Rhizobium johnstonii</taxon>
    </lineage>
</organism>
<dbReference type="InterPro" id="IPR046161">
    <property type="entry name" value="DUF6163"/>
</dbReference>
<feature type="transmembrane region" description="Helical" evidence="1">
    <location>
        <begin position="138"/>
        <end position="158"/>
    </location>
</feature>
<dbReference type="Pfam" id="PF19660">
    <property type="entry name" value="DUF6163"/>
    <property type="match status" value="1"/>
</dbReference>
<evidence type="ECO:0000313" key="3">
    <source>
        <dbReference type="Proteomes" id="UP000006575"/>
    </source>
</evidence>
<dbReference type="AlphaFoldDB" id="Q1MIU8"/>
<protein>
    <submittedName>
        <fullName evidence="2">Transmemrbane protein</fullName>
    </submittedName>
</protein>
<keyword evidence="1" id="KW-0812">Transmembrane</keyword>
<feature type="transmembrane region" description="Helical" evidence="1">
    <location>
        <begin position="111"/>
        <end position="131"/>
    </location>
</feature>
<evidence type="ECO:0000313" key="2">
    <source>
        <dbReference type="EMBL" id="CAK07112.1"/>
    </source>
</evidence>
<reference evidence="2 3" key="1">
    <citation type="journal article" date="2006" name="Genome Biol.">
        <title>The genome of Rhizobium leguminosarum has recognizable core and accessory components.</title>
        <authorList>
            <person name="Young J.W."/>
            <person name="Crossman L.C."/>
            <person name="Johnston A.W.B."/>
            <person name="Thomson N.R."/>
            <person name="Ghazoui Z.F."/>
            <person name="Hull K.H."/>
            <person name="Wexler M."/>
            <person name="Curson A.R.J."/>
            <person name="Todd J.D."/>
            <person name="Poole P.S."/>
            <person name="Mauchline T.H."/>
            <person name="East A.K."/>
            <person name="Quail M.A."/>
            <person name="Churcher C."/>
            <person name="Arrowsmith C."/>
            <person name="Cherevach A."/>
            <person name="Chillingworth T."/>
            <person name="Clarke K."/>
            <person name="Cronin A."/>
            <person name="Davis P."/>
            <person name="Fraser A."/>
            <person name="Hance Z."/>
            <person name="Hauser H."/>
            <person name="Jagels K."/>
            <person name="Moule S."/>
            <person name="Mungall K."/>
            <person name="Norbertczak H."/>
            <person name="Rabbinowitsch E."/>
            <person name="Sanders M."/>
            <person name="Simmonds M."/>
            <person name="Whitehead S."/>
            <person name="Parkhill J."/>
        </authorList>
    </citation>
    <scope>NUCLEOTIDE SEQUENCE [LARGE SCALE GENOMIC DNA]</scope>
    <source>
        <strain evidence="3">DSM 114642 / LMG 32736 / 3841</strain>
    </source>
</reference>
<keyword evidence="3" id="KW-1185">Reference proteome</keyword>
<gene>
    <name evidence="2" type="ordered locus">RL1617</name>
</gene>
<sequence>MAAAEEPLAHDADNRNRFFGGTRKLKVIKRSPARLVRHAAFFMKMQPQTDVCAMETDSPTIPKRTLADILFILFLRLVAISCFWFGLQYWAMLVGYSLVGAGRFDLLSLPWKVASTSLAVLFPVASLGLWLTVSWGPVIWVLAAGGQVLMYGLLPDIFGPNQMIILLHVMVAAVYLIFRLLLWLEKRRHRRQVSVDLP</sequence>
<keyword evidence="1" id="KW-1133">Transmembrane helix</keyword>
<keyword evidence="1" id="KW-0472">Membrane</keyword>
<evidence type="ECO:0000256" key="1">
    <source>
        <dbReference type="SAM" id="Phobius"/>
    </source>
</evidence>
<feature type="transmembrane region" description="Helical" evidence="1">
    <location>
        <begin position="69"/>
        <end position="91"/>
    </location>
</feature>
<dbReference type="Proteomes" id="UP000006575">
    <property type="component" value="Chromosome"/>
</dbReference>
<accession>Q1MIU8</accession>
<dbReference type="eggNOG" id="ENOG5032TCM">
    <property type="taxonomic scope" value="Bacteria"/>
</dbReference>
<name>Q1MIU8_RHIJ3</name>
<dbReference type="EMBL" id="AM236080">
    <property type="protein sequence ID" value="CAK07112.1"/>
    <property type="molecule type" value="Genomic_DNA"/>
</dbReference>